<evidence type="ECO:0000259" key="5">
    <source>
        <dbReference type="PROSITE" id="PS50891"/>
    </source>
</evidence>
<dbReference type="Gramene" id="EFJ18526">
    <property type="protein sequence ID" value="EFJ18526"/>
    <property type="gene ID" value="SELMODRAFT_59646"/>
</dbReference>
<feature type="non-terminal residue" evidence="7">
    <location>
        <position position="1"/>
    </location>
</feature>
<dbReference type="HOGENOM" id="CLU_058353_6_1_1"/>
<dbReference type="InParanoid" id="D8QVY1"/>
<dbReference type="KEGG" id="smo:SELMODRAFT_59646"/>
<evidence type="ECO:0000256" key="1">
    <source>
        <dbReference type="ARBA" id="ARBA00004123"/>
    </source>
</evidence>
<dbReference type="GO" id="GO:0005634">
    <property type="term" value="C:nucleus"/>
    <property type="evidence" value="ECO:0000318"/>
    <property type="project" value="GO_Central"/>
</dbReference>
<dbReference type="EMBL" id="GL377567">
    <property type="protein sequence ID" value="EFJ36535.1"/>
    <property type="molecule type" value="Genomic_DNA"/>
</dbReference>
<dbReference type="AlphaFoldDB" id="D8QVY1"/>
<evidence type="ECO:0000256" key="3">
    <source>
        <dbReference type="ARBA" id="ARBA00022473"/>
    </source>
</evidence>
<evidence type="ECO:0000313" key="8">
    <source>
        <dbReference type="Proteomes" id="UP000001514"/>
    </source>
</evidence>
<dbReference type="Gramene" id="EFJ36535">
    <property type="protein sequence ID" value="EFJ36535"/>
    <property type="gene ID" value="SELMODRAFT_69267"/>
</dbReference>
<dbReference type="GO" id="GO:0001216">
    <property type="term" value="F:DNA-binding transcription activator activity"/>
    <property type="evidence" value="ECO:0000318"/>
    <property type="project" value="GO_Central"/>
</dbReference>
<comment type="subcellular location">
    <subcellularLocation>
        <location evidence="1">Nucleus</location>
    </subcellularLocation>
</comment>
<organism evidence="8">
    <name type="scientific">Selaginella moellendorffii</name>
    <name type="common">Spikemoss</name>
    <dbReference type="NCBI Taxonomy" id="88036"/>
    <lineage>
        <taxon>Eukaryota</taxon>
        <taxon>Viridiplantae</taxon>
        <taxon>Streptophyta</taxon>
        <taxon>Embryophyta</taxon>
        <taxon>Tracheophyta</taxon>
        <taxon>Lycopodiopsida</taxon>
        <taxon>Selaginellales</taxon>
        <taxon>Selaginellaceae</taxon>
        <taxon>Selaginella</taxon>
    </lineage>
</organism>
<evidence type="ECO:0000313" key="7">
    <source>
        <dbReference type="EMBL" id="EFJ36535.1"/>
    </source>
</evidence>
<evidence type="ECO:0000256" key="4">
    <source>
        <dbReference type="ARBA" id="ARBA00023242"/>
    </source>
</evidence>
<feature type="non-terminal residue" evidence="7">
    <location>
        <position position="95"/>
    </location>
</feature>
<dbReference type="PROSITE" id="PS50891">
    <property type="entry name" value="LOB"/>
    <property type="match status" value="1"/>
</dbReference>
<gene>
    <name evidence="6" type="ORF">SELMODRAFT_59646</name>
    <name evidence="7" type="ORF">SELMODRAFT_69267</name>
</gene>
<dbReference type="OMA" id="CHETCPL"/>
<protein>
    <recommendedName>
        <fullName evidence="5">LOB domain-containing protein</fullName>
    </recommendedName>
</protein>
<evidence type="ECO:0000313" key="6">
    <source>
        <dbReference type="EMBL" id="EFJ18526.1"/>
    </source>
</evidence>
<keyword evidence="3" id="KW-0217">Developmental protein</keyword>
<dbReference type="eggNOG" id="ENOG502QV43">
    <property type="taxonomic scope" value="Eukaryota"/>
</dbReference>
<dbReference type="EMBL" id="GL377609">
    <property type="protein sequence ID" value="EFJ18526.1"/>
    <property type="molecule type" value="Genomic_DNA"/>
</dbReference>
<sequence length="95" mass="10682">SACAACRNLRRRCTPECLFAPYFPPDQPERFANVHKVFGVSNVSKMLNELPVCFREDCVNTLAYEADMRVKDPIYGCVGVISVLQQRVACLQAQL</sequence>
<dbReference type="KEGG" id="smo:SELMODRAFT_69267"/>
<accession>D8QVY1</accession>
<dbReference type="PANTHER" id="PTHR31301">
    <property type="entry name" value="LOB DOMAIN-CONTAINING PROTEIN 4-RELATED"/>
    <property type="match status" value="1"/>
</dbReference>
<keyword evidence="4" id="KW-0539">Nucleus</keyword>
<dbReference type="InterPro" id="IPR004883">
    <property type="entry name" value="LOB"/>
</dbReference>
<feature type="domain" description="LOB" evidence="5">
    <location>
        <begin position="1"/>
        <end position="95"/>
    </location>
</feature>
<dbReference type="GO" id="GO:0006355">
    <property type="term" value="P:regulation of DNA-templated transcription"/>
    <property type="evidence" value="ECO:0000318"/>
    <property type="project" value="GO_Central"/>
</dbReference>
<dbReference type="PANTHER" id="PTHR31301:SF83">
    <property type="entry name" value="PROTEIN ASYMMETRIC LEAVES 2"/>
    <property type="match status" value="1"/>
</dbReference>
<evidence type="ECO:0000256" key="2">
    <source>
        <dbReference type="ARBA" id="ARBA00005474"/>
    </source>
</evidence>
<name>D8QVY1_SELML</name>
<reference evidence="7 8" key="1">
    <citation type="journal article" date="2011" name="Science">
        <title>The Selaginella genome identifies genetic changes associated with the evolution of vascular plants.</title>
        <authorList>
            <person name="Banks J.A."/>
            <person name="Nishiyama T."/>
            <person name="Hasebe M."/>
            <person name="Bowman J.L."/>
            <person name="Gribskov M."/>
            <person name="dePamphilis C."/>
            <person name="Albert V.A."/>
            <person name="Aono N."/>
            <person name="Aoyama T."/>
            <person name="Ambrose B.A."/>
            <person name="Ashton N.W."/>
            <person name="Axtell M.J."/>
            <person name="Barker E."/>
            <person name="Barker M.S."/>
            <person name="Bennetzen J.L."/>
            <person name="Bonawitz N.D."/>
            <person name="Chapple C."/>
            <person name="Cheng C."/>
            <person name="Correa L.G."/>
            <person name="Dacre M."/>
            <person name="DeBarry J."/>
            <person name="Dreyer I."/>
            <person name="Elias M."/>
            <person name="Engstrom E.M."/>
            <person name="Estelle M."/>
            <person name="Feng L."/>
            <person name="Finet C."/>
            <person name="Floyd S.K."/>
            <person name="Frommer W.B."/>
            <person name="Fujita T."/>
            <person name="Gramzow L."/>
            <person name="Gutensohn M."/>
            <person name="Harholt J."/>
            <person name="Hattori M."/>
            <person name="Heyl A."/>
            <person name="Hirai T."/>
            <person name="Hiwatashi Y."/>
            <person name="Ishikawa M."/>
            <person name="Iwata M."/>
            <person name="Karol K.G."/>
            <person name="Koehler B."/>
            <person name="Kolukisaoglu U."/>
            <person name="Kubo M."/>
            <person name="Kurata T."/>
            <person name="Lalonde S."/>
            <person name="Li K."/>
            <person name="Li Y."/>
            <person name="Litt A."/>
            <person name="Lyons E."/>
            <person name="Manning G."/>
            <person name="Maruyama T."/>
            <person name="Michael T.P."/>
            <person name="Mikami K."/>
            <person name="Miyazaki S."/>
            <person name="Morinaga S."/>
            <person name="Murata T."/>
            <person name="Mueller-Roeber B."/>
            <person name="Nelson D.R."/>
            <person name="Obara M."/>
            <person name="Oguri Y."/>
            <person name="Olmstead R.G."/>
            <person name="Onodera N."/>
            <person name="Petersen B.L."/>
            <person name="Pils B."/>
            <person name="Prigge M."/>
            <person name="Rensing S.A."/>
            <person name="Riano-Pachon D.M."/>
            <person name="Roberts A.W."/>
            <person name="Sato Y."/>
            <person name="Scheller H.V."/>
            <person name="Schulz B."/>
            <person name="Schulz C."/>
            <person name="Shakirov E.V."/>
            <person name="Shibagaki N."/>
            <person name="Shinohara N."/>
            <person name="Shippen D.E."/>
            <person name="Soerensen I."/>
            <person name="Sotooka R."/>
            <person name="Sugimoto N."/>
            <person name="Sugita M."/>
            <person name="Sumikawa N."/>
            <person name="Tanurdzic M."/>
            <person name="Theissen G."/>
            <person name="Ulvskov P."/>
            <person name="Wakazuki S."/>
            <person name="Weng J.K."/>
            <person name="Willats W.W."/>
            <person name="Wipf D."/>
            <person name="Wolf P.G."/>
            <person name="Yang L."/>
            <person name="Zimmer A.D."/>
            <person name="Zhu Q."/>
            <person name="Mitros T."/>
            <person name="Hellsten U."/>
            <person name="Loque D."/>
            <person name="Otillar R."/>
            <person name="Salamov A."/>
            <person name="Schmutz J."/>
            <person name="Shapiro H."/>
            <person name="Lindquist E."/>
            <person name="Lucas S."/>
            <person name="Rokhsar D."/>
            <person name="Grigoriev I.V."/>
        </authorList>
    </citation>
    <scope>NUCLEOTIDE SEQUENCE [LARGE SCALE GENOMIC DNA]</scope>
</reference>
<dbReference type="Proteomes" id="UP000001514">
    <property type="component" value="Unassembled WGS sequence"/>
</dbReference>
<proteinExistence type="inferred from homology"/>
<keyword evidence="8" id="KW-1185">Reference proteome</keyword>
<dbReference type="Pfam" id="PF03195">
    <property type="entry name" value="LOB"/>
    <property type="match status" value="1"/>
</dbReference>
<comment type="similarity">
    <text evidence="2">Belongs to the LOB domain-containing protein family.</text>
</comment>